<accession>A0A6A6UQG7</accession>
<evidence type="ECO:0000313" key="2">
    <source>
        <dbReference type="Proteomes" id="UP000799302"/>
    </source>
</evidence>
<dbReference type="EMBL" id="MU004231">
    <property type="protein sequence ID" value="KAF2673673.1"/>
    <property type="molecule type" value="Genomic_DNA"/>
</dbReference>
<protein>
    <submittedName>
        <fullName evidence="1">Uncharacterized protein</fullName>
    </submittedName>
</protein>
<keyword evidence="2" id="KW-1185">Reference proteome</keyword>
<name>A0A6A6UQG7_9PEZI</name>
<reference evidence="1" key="1">
    <citation type="journal article" date="2020" name="Stud. Mycol.">
        <title>101 Dothideomycetes genomes: a test case for predicting lifestyles and emergence of pathogens.</title>
        <authorList>
            <person name="Haridas S."/>
            <person name="Albert R."/>
            <person name="Binder M."/>
            <person name="Bloem J."/>
            <person name="Labutti K."/>
            <person name="Salamov A."/>
            <person name="Andreopoulos B."/>
            <person name="Baker S."/>
            <person name="Barry K."/>
            <person name="Bills G."/>
            <person name="Bluhm B."/>
            <person name="Cannon C."/>
            <person name="Castanera R."/>
            <person name="Culley D."/>
            <person name="Daum C."/>
            <person name="Ezra D."/>
            <person name="Gonzalez J."/>
            <person name="Henrissat B."/>
            <person name="Kuo A."/>
            <person name="Liang C."/>
            <person name="Lipzen A."/>
            <person name="Lutzoni F."/>
            <person name="Magnuson J."/>
            <person name="Mondo S."/>
            <person name="Nolan M."/>
            <person name="Ohm R."/>
            <person name="Pangilinan J."/>
            <person name="Park H.-J."/>
            <person name="Ramirez L."/>
            <person name="Alfaro M."/>
            <person name="Sun H."/>
            <person name="Tritt A."/>
            <person name="Yoshinaga Y."/>
            <person name="Zwiers L.-H."/>
            <person name="Turgeon B."/>
            <person name="Goodwin S."/>
            <person name="Spatafora J."/>
            <person name="Crous P."/>
            <person name="Grigoriev I."/>
        </authorList>
    </citation>
    <scope>NUCLEOTIDE SEQUENCE</scope>
    <source>
        <strain evidence="1">CBS 115976</strain>
    </source>
</reference>
<evidence type="ECO:0000313" key="1">
    <source>
        <dbReference type="EMBL" id="KAF2673673.1"/>
    </source>
</evidence>
<dbReference type="Proteomes" id="UP000799302">
    <property type="component" value="Unassembled WGS sequence"/>
</dbReference>
<sequence>MTLHDKISEGQAADLLQSICDRYQLNLRTHSAQPPPLQQFNMVGEIVQSGNQNAVINPLQQYAADKLESGGALTFTPAKDGGFTISLAKTCYICGDGCKEKYWKCKICVLLMCRNCWRSNRGCDYKQNHIQEEF</sequence>
<gene>
    <name evidence="1" type="ORF">BT63DRAFT_163940</name>
</gene>
<dbReference type="AlphaFoldDB" id="A0A6A6UQG7"/>
<organism evidence="1 2">
    <name type="scientific">Microthyrium microscopicum</name>
    <dbReference type="NCBI Taxonomy" id="703497"/>
    <lineage>
        <taxon>Eukaryota</taxon>
        <taxon>Fungi</taxon>
        <taxon>Dikarya</taxon>
        <taxon>Ascomycota</taxon>
        <taxon>Pezizomycotina</taxon>
        <taxon>Dothideomycetes</taxon>
        <taxon>Dothideomycetes incertae sedis</taxon>
        <taxon>Microthyriales</taxon>
        <taxon>Microthyriaceae</taxon>
        <taxon>Microthyrium</taxon>
    </lineage>
</organism>
<proteinExistence type="predicted"/>